<evidence type="ECO:0000313" key="6">
    <source>
        <dbReference type="EMBL" id="KAK9835007.1"/>
    </source>
</evidence>
<feature type="region of interest" description="Disordered" evidence="5">
    <location>
        <begin position="1"/>
        <end position="53"/>
    </location>
</feature>
<dbReference type="AlphaFoldDB" id="A0AAW1RP10"/>
<keyword evidence="2" id="KW-0964">Secreted</keyword>
<keyword evidence="7" id="KW-1185">Reference proteome</keyword>
<accession>A0AAW1RP10</accession>
<sequence length="465" mass="49192">MGGYPALMLPGERRTSGRPSVEGQRPRLDADDSGEGAVSDDAGDGAGSGSSEQGTLAALAANCSHTTAEAALRNATASFSIAGTLPLRDACWDYQALLIQEALGGHAGTKPGSAEALQQMGEAAVATQLAASNASAPGRPRIAVNPILYPPLLADQNLDVMSTIQAAESFASRKHVGTPVSVNGSQPLQNAATNILYNGGPVMSNGLQIYNIWYGNWNTFSDGTAQFPTTFKVLTDMSKSIGGKPWYKINTGYYMTVNGQKASVKPGATYKGYAAVPNNGLCWQGFALSNDQIFAVIDCLFRQNALPYSNDAVYVFLAASNVNNPGFCTAFCGWHTYGYDSLNRVTRFAFIGSPAICYDKCTAQSGAQGVSSPNNNAEADGMASIIAHELAESVTDPLINAWYNKDGYENADICAWTFGSALYPAGNYKGMANLKWTCKSPCVSRNYLIQQNFVNSGNGFCALHP</sequence>
<name>A0AAW1RP10_9CHLO</name>
<dbReference type="InterPro" id="IPR006766">
    <property type="entry name" value="EXORDIUM-like"/>
</dbReference>
<evidence type="ECO:0000256" key="2">
    <source>
        <dbReference type="ARBA" id="ARBA00022525"/>
    </source>
</evidence>
<dbReference type="PANTHER" id="PTHR31279:SF58">
    <property type="entry name" value="PROTEIN EXORDIUM-LIKE 2"/>
    <property type="match status" value="1"/>
</dbReference>
<evidence type="ECO:0000256" key="5">
    <source>
        <dbReference type="SAM" id="MobiDB-lite"/>
    </source>
</evidence>
<dbReference type="Proteomes" id="UP001445335">
    <property type="component" value="Unassembled WGS sequence"/>
</dbReference>
<dbReference type="EMBL" id="JALJOU010000030">
    <property type="protein sequence ID" value="KAK9835007.1"/>
    <property type="molecule type" value="Genomic_DNA"/>
</dbReference>
<evidence type="ECO:0000256" key="1">
    <source>
        <dbReference type="ARBA" id="ARBA00004613"/>
    </source>
</evidence>
<dbReference type="GO" id="GO:0005576">
    <property type="term" value="C:extracellular region"/>
    <property type="evidence" value="ECO:0007669"/>
    <property type="project" value="UniProtKB-SubCell"/>
</dbReference>
<evidence type="ECO:0000313" key="7">
    <source>
        <dbReference type="Proteomes" id="UP001445335"/>
    </source>
</evidence>
<reference evidence="6 7" key="1">
    <citation type="journal article" date="2024" name="Nat. Commun.">
        <title>Phylogenomics reveals the evolutionary origins of lichenization in chlorophyte algae.</title>
        <authorList>
            <person name="Puginier C."/>
            <person name="Libourel C."/>
            <person name="Otte J."/>
            <person name="Skaloud P."/>
            <person name="Haon M."/>
            <person name="Grisel S."/>
            <person name="Petersen M."/>
            <person name="Berrin J.G."/>
            <person name="Delaux P.M."/>
            <person name="Dal Grande F."/>
            <person name="Keller J."/>
        </authorList>
    </citation>
    <scope>NUCLEOTIDE SEQUENCE [LARGE SCALE GENOMIC DNA]</scope>
    <source>
        <strain evidence="6 7">SAG 245.80</strain>
    </source>
</reference>
<gene>
    <name evidence="6" type="ORF">WJX81_003699</name>
</gene>
<organism evidence="6 7">
    <name type="scientific">Elliptochloris bilobata</name>
    <dbReference type="NCBI Taxonomy" id="381761"/>
    <lineage>
        <taxon>Eukaryota</taxon>
        <taxon>Viridiplantae</taxon>
        <taxon>Chlorophyta</taxon>
        <taxon>core chlorophytes</taxon>
        <taxon>Trebouxiophyceae</taxon>
        <taxon>Trebouxiophyceae incertae sedis</taxon>
        <taxon>Elliptochloris clade</taxon>
        <taxon>Elliptochloris</taxon>
    </lineage>
</organism>
<comment type="similarity">
    <text evidence="4">Belongs to the EXORDIUM family.</text>
</comment>
<keyword evidence="3" id="KW-0732">Signal</keyword>
<evidence type="ECO:0000256" key="3">
    <source>
        <dbReference type="ARBA" id="ARBA00022729"/>
    </source>
</evidence>
<dbReference type="PANTHER" id="PTHR31279">
    <property type="entry name" value="PROTEIN EXORDIUM-LIKE 5"/>
    <property type="match status" value="1"/>
</dbReference>
<proteinExistence type="inferred from homology"/>
<comment type="subcellular location">
    <subcellularLocation>
        <location evidence="1">Secreted</location>
    </subcellularLocation>
</comment>
<evidence type="ECO:0000256" key="4">
    <source>
        <dbReference type="ARBA" id="ARBA00023591"/>
    </source>
</evidence>
<protein>
    <submittedName>
        <fullName evidence="6">Uncharacterized protein</fullName>
    </submittedName>
</protein>
<comment type="caution">
    <text evidence="6">The sequence shown here is derived from an EMBL/GenBank/DDBJ whole genome shotgun (WGS) entry which is preliminary data.</text>
</comment>
<dbReference type="Pfam" id="PF04674">
    <property type="entry name" value="Phi_1"/>
    <property type="match status" value="1"/>
</dbReference>